<reference evidence="3 4" key="1">
    <citation type="submission" date="2019-09" db="EMBL/GenBank/DDBJ databases">
        <authorList>
            <person name="Khan S.A."/>
            <person name="Jeon C.O."/>
            <person name="Chun B.H."/>
            <person name="Jeong S.E."/>
        </authorList>
    </citation>
    <scope>NUCLEOTIDE SEQUENCE [LARGE SCALE GENOMIC DNA]</scope>
    <source>
        <strain evidence="3 4">KCTC 42508</strain>
    </source>
</reference>
<comment type="caution">
    <text evidence="3">The sequence shown here is derived from an EMBL/GenBank/DDBJ whole genome shotgun (WGS) entry which is preliminary data.</text>
</comment>
<keyword evidence="2" id="KW-0472">Membrane</keyword>
<keyword evidence="2" id="KW-0812">Transmembrane</keyword>
<feature type="transmembrane region" description="Helical" evidence="2">
    <location>
        <begin position="12"/>
        <end position="30"/>
    </location>
</feature>
<name>A0A5B2TXI7_9FLAO</name>
<feature type="transmembrane region" description="Helical" evidence="2">
    <location>
        <begin position="182"/>
        <end position="200"/>
    </location>
</feature>
<dbReference type="RefSeq" id="WP_154917512.1">
    <property type="nucleotide sequence ID" value="NZ_VUOE01000001.1"/>
</dbReference>
<sequence length="210" mass="23929">MFTKLTIPQRIQIGLVLAIAFLLVLGSNRLDQKHFSRIQTTVNSVYQDRVVVQDFIYQLNNIFHQKELELLQQEEGPTKPLINEKVDELLVKFGTTEMTAEESQLLNELNKKYERLKDLETRFQEAPLESSNKYLGQLSNTLKGMQTTLDGLARIQLDESGQLTSISNRSFGMNILLSKLEVGFLIIIGLAMFALVFYPVSTLQTITEND</sequence>
<feature type="coiled-coil region" evidence="1">
    <location>
        <begin position="99"/>
        <end position="126"/>
    </location>
</feature>
<evidence type="ECO:0008006" key="5">
    <source>
        <dbReference type="Google" id="ProtNLM"/>
    </source>
</evidence>
<gene>
    <name evidence="3" type="ORF">F0361_05185</name>
</gene>
<proteinExistence type="predicted"/>
<evidence type="ECO:0000313" key="4">
    <source>
        <dbReference type="Proteomes" id="UP000323188"/>
    </source>
</evidence>
<keyword evidence="2" id="KW-1133">Transmembrane helix</keyword>
<dbReference type="AlphaFoldDB" id="A0A5B2TXI7"/>
<evidence type="ECO:0000313" key="3">
    <source>
        <dbReference type="EMBL" id="KAA2219009.1"/>
    </source>
</evidence>
<evidence type="ECO:0000256" key="1">
    <source>
        <dbReference type="SAM" id="Coils"/>
    </source>
</evidence>
<dbReference type="Proteomes" id="UP000323188">
    <property type="component" value="Unassembled WGS sequence"/>
</dbReference>
<keyword evidence="1" id="KW-0175">Coiled coil</keyword>
<organism evidence="3 4">
    <name type="scientific">Maribacter flavus</name>
    <dbReference type="NCBI Taxonomy" id="1658664"/>
    <lineage>
        <taxon>Bacteria</taxon>
        <taxon>Pseudomonadati</taxon>
        <taxon>Bacteroidota</taxon>
        <taxon>Flavobacteriia</taxon>
        <taxon>Flavobacteriales</taxon>
        <taxon>Flavobacteriaceae</taxon>
        <taxon>Maribacter</taxon>
    </lineage>
</organism>
<evidence type="ECO:0000256" key="2">
    <source>
        <dbReference type="SAM" id="Phobius"/>
    </source>
</evidence>
<protein>
    <recommendedName>
        <fullName evidence="5">Chemotaxis methyl-accepting receptor HlyB-like 4HB MCP domain-containing protein</fullName>
    </recommendedName>
</protein>
<accession>A0A5B2TXI7</accession>
<dbReference type="EMBL" id="VUOE01000001">
    <property type="protein sequence ID" value="KAA2219009.1"/>
    <property type="molecule type" value="Genomic_DNA"/>
</dbReference>